<dbReference type="SUPFAM" id="SSF56784">
    <property type="entry name" value="HAD-like"/>
    <property type="match status" value="1"/>
</dbReference>
<dbReference type="GO" id="GO:0046872">
    <property type="term" value="F:metal ion binding"/>
    <property type="evidence" value="ECO:0007669"/>
    <property type="project" value="UniProtKB-KW"/>
</dbReference>
<evidence type="ECO:0000256" key="6">
    <source>
        <dbReference type="ARBA" id="ARBA00022801"/>
    </source>
</evidence>
<sequence>MARTVMRAVALASRLPASRRATVVVSHWHSPPPAPADVASVPLCPHTFIPGMISAAVQRRTFHARPRGTLFPAEIRGLISSLRRFRKFRRRQAARKRAVPEERELELSVKVCIEEGMPHDSEVLNIAEMLRLNVAMAAKIAFNGLQGSTYKTRETFINDVGIYEKVELYILLCNDDFIRKLSKEWRDEGQATDVLSMSRHIPELDLPILMLGDIVVSVETAARQAEERGYTLLDEIRILVVHGLLHLLGFDDKISNEAKMEMEREEELVLGSLGWRRKVPIRSSTRAVIKDVKRLRFYRPKFRYLFCDLDGALLNSGNQISSRNAEALRETISRGVKVVIATGKSRQAAIRVLKMADLAGKDGIVSKTSPGVFLQGALVYGRQGREIYRRTLDPNVCREALLYSLEHEIPLVAFSQDRCLTLVDHPSVKSLHSVYHEPEAEVIPSVEHLLSVADIQKMVFLREDDEISAVLRPHWLEAAGGRASVVHAQPEMLEIVPPGASKGCGVQTLLDHLNISAKEVMAIGDGENDAEMLQLASLGVALGNGAADAIRPSNDHDGVADAIYRYAF</sequence>
<keyword evidence="6" id="KW-0378">Hydrolase</keyword>
<dbReference type="PANTHER" id="PTHR46986:SF1">
    <property type="entry name" value="ENDORIBONUCLEASE YBEY, CHLOROPLASTIC"/>
    <property type="match status" value="1"/>
</dbReference>
<dbReference type="GO" id="GO:0006364">
    <property type="term" value="P:rRNA processing"/>
    <property type="evidence" value="ECO:0007669"/>
    <property type="project" value="InterPro"/>
</dbReference>
<dbReference type="PANTHER" id="PTHR46986">
    <property type="entry name" value="ENDORIBONUCLEASE YBEY, CHLOROPLASTIC"/>
    <property type="match status" value="1"/>
</dbReference>
<dbReference type="InterPro" id="IPR020549">
    <property type="entry name" value="YbeY_CS"/>
</dbReference>
<evidence type="ECO:0000313" key="9">
    <source>
        <dbReference type="Proteomes" id="UP000663760"/>
    </source>
</evidence>
<dbReference type="InterPro" id="IPR036412">
    <property type="entry name" value="HAD-like_sf"/>
</dbReference>
<name>A0A7I8LEP9_SPIIN</name>
<dbReference type="NCBIfam" id="TIGR00099">
    <property type="entry name" value="Cof-subfamily"/>
    <property type="match status" value="1"/>
</dbReference>
<dbReference type="InterPro" id="IPR000150">
    <property type="entry name" value="Cof"/>
</dbReference>
<dbReference type="EMBL" id="LR746278">
    <property type="protein sequence ID" value="CAA7408493.1"/>
    <property type="molecule type" value="Genomic_DNA"/>
</dbReference>
<dbReference type="AlphaFoldDB" id="A0A7I8LEP9"/>
<dbReference type="Pfam" id="PF08282">
    <property type="entry name" value="Hydrolase_3"/>
    <property type="match status" value="1"/>
</dbReference>
<keyword evidence="3" id="KW-0540">Nuclease</keyword>
<dbReference type="HAMAP" id="MF_00009">
    <property type="entry name" value="Endoribonucl_YbeY"/>
    <property type="match status" value="1"/>
</dbReference>
<dbReference type="InterPro" id="IPR006379">
    <property type="entry name" value="HAD-SF_hydro_IIB"/>
</dbReference>
<dbReference type="PROSITE" id="PS01229">
    <property type="entry name" value="COF_2"/>
    <property type="match status" value="1"/>
</dbReference>
<proteinExistence type="inferred from homology"/>
<dbReference type="NCBIfam" id="TIGR00043">
    <property type="entry name" value="rRNA maturation RNase YbeY"/>
    <property type="match status" value="1"/>
</dbReference>
<keyword evidence="7" id="KW-0862">Zinc</keyword>
<evidence type="ECO:0000256" key="5">
    <source>
        <dbReference type="ARBA" id="ARBA00022759"/>
    </source>
</evidence>
<keyword evidence="9" id="KW-1185">Reference proteome</keyword>
<dbReference type="SFLD" id="SFLDG01140">
    <property type="entry name" value="C2.B:_Phosphomannomutase_and_P"/>
    <property type="match status" value="1"/>
</dbReference>
<dbReference type="GO" id="GO:0004519">
    <property type="term" value="F:endonuclease activity"/>
    <property type="evidence" value="ECO:0007669"/>
    <property type="project" value="UniProtKB-KW"/>
</dbReference>
<dbReference type="Gene3D" id="3.40.50.1000">
    <property type="entry name" value="HAD superfamily/HAD-like"/>
    <property type="match status" value="1"/>
</dbReference>
<gene>
    <name evidence="8" type="ORF">SI8410_15019171</name>
</gene>
<dbReference type="GO" id="GO:0004222">
    <property type="term" value="F:metalloendopeptidase activity"/>
    <property type="evidence" value="ECO:0007669"/>
    <property type="project" value="InterPro"/>
</dbReference>
<dbReference type="InterPro" id="IPR002036">
    <property type="entry name" value="YbeY"/>
</dbReference>
<dbReference type="OrthoDB" id="27226at2759"/>
<dbReference type="Proteomes" id="UP000663760">
    <property type="component" value="Chromosome 15"/>
</dbReference>
<keyword evidence="4" id="KW-0479">Metal-binding</keyword>
<dbReference type="InterPro" id="IPR023214">
    <property type="entry name" value="HAD_sf"/>
</dbReference>
<dbReference type="PROSITE" id="PS01306">
    <property type="entry name" value="UPF0054"/>
    <property type="match status" value="1"/>
</dbReference>
<evidence type="ECO:0000256" key="1">
    <source>
        <dbReference type="ARBA" id="ARBA00001947"/>
    </source>
</evidence>
<keyword evidence="5" id="KW-0255">Endonuclease</keyword>
<dbReference type="Gene3D" id="3.40.390.30">
    <property type="entry name" value="Metalloproteases ('zincins'), catalytic domain"/>
    <property type="match status" value="1"/>
</dbReference>
<evidence type="ECO:0000256" key="3">
    <source>
        <dbReference type="ARBA" id="ARBA00022722"/>
    </source>
</evidence>
<dbReference type="CDD" id="cd07516">
    <property type="entry name" value="HAD_Pase"/>
    <property type="match status" value="1"/>
</dbReference>
<evidence type="ECO:0000256" key="2">
    <source>
        <dbReference type="ARBA" id="ARBA00010875"/>
    </source>
</evidence>
<evidence type="ECO:0000313" key="8">
    <source>
        <dbReference type="EMBL" id="CAA7408493.1"/>
    </source>
</evidence>
<accession>A0A7I8LEP9</accession>
<comment type="similarity">
    <text evidence="2">Belongs to the endoribonuclease YbeY family.</text>
</comment>
<dbReference type="NCBIfam" id="TIGR01484">
    <property type="entry name" value="HAD-SF-IIB"/>
    <property type="match status" value="1"/>
</dbReference>
<reference evidence="8" key="1">
    <citation type="submission" date="2020-02" db="EMBL/GenBank/DDBJ databases">
        <authorList>
            <person name="Scholz U."/>
            <person name="Mascher M."/>
            <person name="Fiebig A."/>
        </authorList>
    </citation>
    <scope>NUCLEOTIDE SEQUENCE</scope>
</reference>
<dbReference type="Gene3D" id="3.30.1240.10">
    <property type="match status" value="1"/>
</dbReference>
<organism evidence="8 9">
    <name type="scientific">Spirodela intermedia</name>
    <name type="common">Intermediate duckweed</name>
    <dbReference type="NCBI Taxonomy" id="51605"/>
    <lineage>
        <taxon>Eukaryota</taxon>
        <taxon>Viridiplantae</taxon>
        <taxon>Streptophyta</taxon>
        <taxon>Embryophyta</taxon>
        <taxon>Tracheophyta</taxon>
        <taxon>Spermatophyta</taxon>
        <taxon>Magnoliopsida</taxon>
        <taxon>Liliopsida</taxon>
        <taxon>Araceae</taxon>
        <taxon>Lemnoideae</taxon>
        <taxon>Spirodela</taxon>
    </lineage>
</organism>
<evidence type="ECO:0000256" key="4">
    <source>
        <dbReference type="ARBA" id="ARBA00022723"/>
    </source>
</evidence>
<dbReference type="Pfam" id="PF02130">
    <property type="entry name" value="YbeY"/>
    <property type="match status" value="1"/>
</dbReference>
<dbReference type="InterPro" id="IPR023091">
    <property type="entry name" value="MetalPrtase_cat_dom_sf_prd"/>
</dbReference>
<evidence type="ECO:0000256" key="7">
    <source>
        <dbReference type="ARBA" id="ARBA00022833"/>
    </source>
</evidence>
<dbReference type="SFLD" id="SFLDS00003">
    <property type="entry name" value="Haloacid_Dehalogenase"/>
    <property type="match status" value="1"/>
</dbReference>
<comment type="cofactor">
    <cofactor evidence="1">
        <name>Zn(2+)</name>
        <dbReference type="ChEBI" id="CHEBI:29105"/>
    </cofactor>
</comment>
<dbReference type="SUPFAM" id="SSF55486">
    <property type="entry name" value="Metalloproteases ('zincins'), catalytic domain"/>
    <property type="match status" value="1"/>
</dbReference>
<protein>
    <submittedName>
        <fullName evidence="8">Uncharacterized protein</fullName>
    </submittedName>
</protein>